<accession>A0ACC3NQB2</accession>
<dbReference type="EMBL" id="JAUTXU010000021">
    <property type="protein sequence ID" value="KAK3720645.1"/>
    <property type="molecule type" value="Genomic_DNA"/>
</dbReference>
<name>A0ACC3NQB2_9PEZI</name>
<protein>
    <submittedName>
        <fullName evidence="1">Uncharacterized protein</fullName>
    </submittedName>
</protein>
<organism evidence="1 2">
    <name type="scientific">Vermiconidia calcicola</name>
    <dbReference type="NCBI Taxonomy" id="1690605"/>
    <lineage>
        <taxon>Eukaryota</taxon>
        <taxon>Fungi</taxon>
        <taxon>Dikarya</taxon>
        <taxon>Ascomycota</taxon>
        <taxon>Pezizomycotina</taxon>
        <taxon>Dothideomycetes</taxon>
        <taxon>Dothideomycetidae</taxon>
        <taxon>Mycosphaerellales</taxon>
        <taxon>Extremaceae</taxon>
        <taxon>Vermiconidia</taxon>
    </lineage>
</organism>
<evidence type="ECO:0000313" key="2">
    <source>
        <dbReference type="Proteomes" id="UP001281147"/>
    </source>
</evidence>
<sequence length="126" mass="14065">MSPKYLYKILDQQPPDPLPETLPATALDTQDGFIHLSTAEQTPVTARLFFSDFKKLWILKLESNALDGRLEFTTDPKAGVENGCAHVHGSMKGLGKLNVVAVIEVDRKDGQDWSELERMRAPEQEA</sequence>
<evidence type="ECO:0000313" key="1">
    <source>
        <dbReference type="EMBL" id="KAK3720645.1"/>
    </source>
</evidence>
<proteinExistence type="predicted"/>
<keyword evidence="2" id="KW-1185">Reference proteome</keyword>
<comment type="caution">
    <text evidence="1">The sequence shown here is derived from an EMBL/GenBank/DDBJ whole genome shotgun (WGS) entry which is preliminary data.</text>
</comment>
<reference evidence="1" key="1">
    <citation type="submission" date="2023-07" db="EMBL/GenBank/DDBJ databases">
        <title>Black Yeasts Isolated from many extreme environments.</title>
        <authorList>
            <person name="Coleine C."/>
            <person name="Stajich J.E."/>
            <person name="Selbmann L."/>
        </authorList>
    </citation>
    <scope>NUCLEOTIDE SEQUENCE</scope>
    <source>
        <strain evidence="1">CCFEE 5714</strain>
    </source>
</reference>
<dbReference type="Proteomes" id="UP001281147">
    <property type="component" value="Unassembled WGS sequence"/>
</dbReference>
<gene>
    <name evidence="1" type="ORF">LTR37_003694</name>
</gene>